<gene>
    <name evidence="1" type="ORF">CYCCA115_LOCUS10283</name>
</gene>
<reference evidence="1" key="1">
    <citation type="submission" date="2023-08" db="EMBL/GenBank/DDBJ databases">
        <authorList>
            <person name="Audoor S."/>
            <person name="Bilcke G."/>
        </authorList>
    </citation>
    <scope>NUCLEOTIDE SEQUENCE</scope>
</reference>
<organism evidence="1 2">
    <name type="scientific">Cylindrotheca closterium</name>
    <dbReference type="NCBI Taxonomy" id="2856"/>
    <lineage>
        <taxon>Eukaryota</taxon>
        <taxon>Sar</taxon>
        <taxon>Stramenopiles</taxon>
        <taxon>Ochrophyta</taxon>
        <taxon>Bacillariophyta</taxon>
        <taxon>Bacillariophyceae</taxon>
        <taxon>Bacillariophycidae</taxon>
        <taxon>Bacillariales</taxon>
        <taxon>Bacillariaceae</taxon>
        <taxon>Cylindrotheca</taxon>
    </lineage>
</organism>
<name>A0AAD2CX16_9STRA</name>
<protein>
    <submittedName>
        <fullName evidence="1">Uncharacterized protein</fullName>
    </submittedName>
</protein>
<sequence length="401" mass="46524">MFDNNKRNVYGMIMKMCTDHMVDKLEQEADFENKLFNDPVELLMWIKNFMTTTVDTEWEYFGLWKTMRNLIICMRIKRSCCTPRQQGMMLFQHNNNGIHLDSGSTFHLRTNEDDFKEGSLQGIHGEFHYASNVEGRELYREGIDKVFDSVCKLDTLASDNVNSLSNMVQDGFDVFMDTKRENSLFVTKNGTTWQFGHRNGLYTLVNEPAMVTTMFHDHARGLDNNDVQGYCALQSVEKNKEGFTNKQVKRANVARSGYHMMGAPGAELFKLAIWGNFFKNCPITEEDINISEKIYGPSVSTIKGKQKRPTPKAVVDDWIEMPKELLKHNSNLDLCIDIMFINNVAFFVSIDKAIKFRFSTELKDRTKDAIYKLIDKILRIYNHAEFRIKTIYCDNEFKPVN</sequence>
<proteinExistence type="predicted"/>
<keyword evidence="2" id="KW-1185">Reference proteome</keyword>
<dbReference type="EMBL" id="CAKOGP040001613">
    <property type="protein sequence ID" value="CAJ1946142.1"/>
    <property type="molecule type" value="Genomic_DNA"/>
</dbReference>
<dbReference type="AlphaFoldDB" id="A0AAD2CX16"/>
<comment type="caution">
    <text evidence="1">The sequence shown here is derived from an EMBL/GenBank/DDBJ whole genome shotgun (WGS) entry which is preliminary data.</text>
</comment>
<dbReference type="Proteomes" id="UP001295423">
    <property type="component" value="Unassembled WGS sequence"/>
</dbReference>
<accession>A0AAD2CX16</accession>
<evidence type="ECO:0000313" key="1">
    <source>
        <dbReference type="EMBL" id="CAJ1946142.1"/>
    </source>
</evidence>
<evidence type="ECO:0000313" key="2">
    <source>
        <dbReference type="Proteomes" id="UP001295423"/>
    </source>
</evidence>